<evidence type="ECO:0000259" key="9">
    <source>
        <dbReference type="Pfam" id="PF05157"/>
    </source>
</evidence>
<accession>A0AAU6WCC3</accession>
<gene>
    <name evidence="10" type="ORF">QMQ05_15560</name>
</gene>
<evidence type="ECO:0000256" key="2">
    <source>
        <dbReference type="ARBA" id="ARBA00022676"/>
    </source>
</evidence>
<evidence type="ECO:0000256" key="4">
    <source>
        <dbReference type="ARBA" id="ARBA00022692"/>
    </source>
</evidence>
<dbReference type="InterPro" id="IPR037257">
    <property type="entry name" value="T2SS_E_N_sf"/>
</dbReference>
<dbReference type="KEGG" id="gey:QMQ05_15560"/>
<organism evidence="10 11">
    <name type="scientific">Glutamicibacter ectropisis</name>
    <dbReference type="NCBI Taxonomy" id="3046593"/>
    <lineage>
        <taxon>Bacteria</taxon>
        <taxon>Bacillati</taxon>
        <taxon>Actinomycetota</taxon>
        <taxon>Actinomycetes</taxon>
        <taxon>Micrococcales</taxon>
        <taxon>Micrococcaceae</taxon>
        <taxon>Glutamicibacter</taxon>
    </lineage>
</organism>
<dbReference type="Pfam" id="PF13641">
    <property type="entry name" value="Glyco_tranf_2_3"/>
    <property type="match status" value="1"/>
</dbReference>
<keyword evidence="5 8" id="KW-1133">Transmembrane helix</keyword>
<dbReference type="InterPro" id="IPR007831">
    <property type="entry name" value="T2SS_GspE_N"/>
</dbReference>
<dbReference type="Gene3D" id="3.90.550.10">
    <property type="entry name" value="Spore Coat Polysaccharide Biosynthesis Protein SpsA, Chain A"/>
    <property type="match status" value="1"/>
</dbReference>
<feature type="transmembrane region" description="Helical" evidence="8">
    <location>
        <begin position="587"/>
        <end position="610"/>
    </location>
</feature>
<dbReference type="EMBL" id="CP125942">
    <property type="protein sequence ID" value="XAO45733.1"/>
    <property type="molecule type" value="Genomic_DNA"/>
</dbReference>
<feature type="transmembrane region" description="Helical" evidence="8">
    <location>
        <begin position="533"/>
        <end position="553"/>
    </location>
</feature>
<dbReference type="PANTHER" id="PTHR43867:SF2">
    <property type="entry name" value="CELLULOSE SYNTHASE CATALYTIC SUBUNIT A [UDP-FORMING]"/>
    <property type="match status" value="1"/>
</dbReference>
<evidence type="ECO:0000256" key="8">
    <source>
        <dbReference type="SAM" id="Phobius"/>
    </source>
</evidence>
<feature type="transmembrane region" description="Helical" evidence="8">
    <location>
        <begin position="194"/>
        <end position="215"/>
    </location>
</feature>
<feature type="region of interest" description="Disordered" evidence="7">
    <location>
        <begin position="629"/>
        <end position="652"/>
    </location>
</feature>
<dbReference type="GO" id="GO:0016020">
    <property type="term" value="C:membrane"/>
    <property type="evidence" value="ECO:0007669"/>
    <property type="project" value="UniProtKB-SubCell"/>
</dbReference>
<dbReference type="PANTHER" id="PTHR43867">
    <property type="entry name" value="CELLULOSE SYNTHASE CATALYTIC SUBUNIT A [UDP-FORMING]"/>
    <property type="match status" value="1"/>
</dbReference>
<dbReference type="AlphaFoldDB" id="A0AAU6WCC3"/>
<evidence type="ECO:0000256" key="6">
    <source>
        <dbReference type="ARBA" id="ARBA00023136"/>
    </source>
</evidence>
<name>A0AAU6WCC3_9MICC</name>
<dbReference type="Pfam" id="PF05157">
    <property type="entry name" value="MshEN"/>
    <property type="match status" value="1"/>
</dbReference>
<keyword evidence="11" id="KW-1185">Reference proteome</keyword>
<dbReference type="InterPro" id="IPR029044">
    <property type="entry name" value="Nucleotide-diphossugar_trans"/>
</dbReference>
<evidence type="ECO:0000256" key="3">
    <source>
        <dbReference type="ARBA" id="ARBA00022679"/>
    </source>
</evidence>
<sequence length="652" mass="72200">MNTPSMPLGQLLIEHGLVDQAAIDRALADQRREGGRLGRHLLLNGSVDRRAMYRVLAAQWQTELVDLVADPPQLDLLVQLDHTWALSSTWLPYRCEGESTVIVTCERPTELMLAEAEERLGTPVRVVATTDWDMQQALQSAFRREMLYDASDKLSAEEPSASARVALTTWQKVLPVLLAAALAAGLLLDVRLTLIIVLFIANISFASSILFKTLASINAPIQRARERLGARLLQRWRKDLGVAVDSGGRIPDDELPVYTILIPAFHEANIIAKLLDNIGALDYPRSKLEVLLLLEEDDAETIAAAKAAAPPMNVRILVVPRGVPQTKPRACNYGLALSSGEFCVIYDAEDRPEPDQLRLAIAAFREDERLRRDVDPTARPLVCVQAALNYFNAEHNVLTRMFAVEYSHWFDSMLPGMEGTGIPLPLGGTSNHFRSAQLRELGGWDPWNVTEDADLGLRASVRGFRVGIIDSTTWEEACSKVPAWIKQRTRWIKGYMITAAVNMRRPLRFVQRTGLGGAVGMIGLIAGTPLAFLSYPLVLGFTIFTYVGVRFIGLQLPTGLLGLGWATMLFGNAMMILVSGLVSWRRYGVRVAVFAVLNPAYWVLHSIAAWRAAYQMARTPHVWEKTPHGLDEEEGFALPKTKAQRSSTPGEL</sequence>
<protein>
    <submittedName>
        <fullName evidence="10">Glycosyltransferase</fullName>
        <ecNumber evidence="10">2.4.-.-</ecNumber>
    </submittedName>
</protein>
<keyword evidence="4 8" id="KW-0812">Transmembrane</keyword>
<feature type="transmembrane region" description="Helical" evidence="8">
    <location>
        <begin position="560"/>
        <end position="581"/>
    </location>
</feature>
<evidence type="ECO:0000256" key="5">
    <source>
        <dbReference type="ARBA" id="ARBA00022989"/>
    </source>
</evidence>
<feature type="domain" description="Type II secretion system protein GspE N-terminal" evidence="9">
    <location>
        <begin position="61"/>
        <end position="145"/>
    </location>
</feature>
<dbReference type="GO" id="GO:0016757">
    <property type="term" value="F:glycosyltransferase activity"/>
    <property type="evidence" value="ECO:0007669"/>
    <property type="project" value="UniProtKB-KW"/>
</dbReference>
<keyword evidence="2 10" id="KW-0328">Glycosyltransferase</keyword>
<evidence type="ECO:0000256" key="1">
    <source>
        <dbReference type="ARBA" id="ARBA00004141"/>
    </source>
</evidence>
<keyword evidence="6 8" id="KW-0472">Membrane</keyword>
<reference evidence="10 11" key="1">
    <citation type="submission" date="2023-05" db="EMBL/GenBank/DDBJ databases">
        <title>Glutamicibacter sp. B1, complete genome.</title>
        <authorList>
            <person name="Long Y.H."/>
            <person name="Fang T."/>
            <person name="Li X.Y."/>
        </authorList>
    </citation>
    <scope>NUCLEOTIDE SEQUENCE [LARGE SCALE GENOMIC DNA]</scope>
    <source>
        <strain evidence="10 11">B1</strain>
    </source>
</reference>
<dbReference type="RefSeq" id="WP_345471492.1">
    <property type="nucleotide sequence ID" value="NZ_CP125942.1"/>
</dbReference>
<proteinExistence type="predicted"/>
<evidence type="ECO:0000313" key="11">
    <source>
        <dbReference type="Proteomes" id="UP001486888"/>
    </source>
</evidence>
<keyword evidence="3 10" id="KW-0808">Transferase</keyword>
<dbReference type="SUPFAM" id="SSF160246">
    <property type="entry name" value="EspE N-terminal domain-like"/>
    <property type="match status" value="1"/>
</dbReference>
<evidence type="ECO:0000256" key="7">
    <source>
        <dbReference type="SAM" id="MobiDB-lite"/>
    </source>
</evidence>
<evidence type="ECO:0000313" key="10">
    <source>
        <dbReference type="EMBL" id="XAO45733.1"/>
    </source>
</evidence>
<dbReference type="SUPFAM" id="SSF53448">
    <property type="entry name" value="Nucleotide-diphospho-sugar transferases"/>
    <property type="match status" value="1"/>
</dbReference>
<dbReference type="InterPro" id="IPR050321">
    <property type="entry name" value="Glycosyltr_2/OpgH_subfam"/>
</dbReference>
<comment type="subcellular location">
    <subcellularLocation>
        <location evidence="1">Membrane</location>
        <topology evidence="1">Multi-pass membrane protein</topology>
    </subcellularLocation>
</comment>
<dbReference type="Proteomes" id="UP001486888">
    <property type="component" value="Chromosome"/>
</dbReference>
<dbReference type="EC" id="2.4.-.-" evidence="10"/>